<dbReference type="AlphaFoldDB" id="A0A4Q5LSK0"/>
<dbReference type="GO" id="GO:0015031">
    <property type="term" value="P:protein transport"/>
    <property type="evidence" value="ECO:0007669"/>
    <property type="project" value="UniProtKB-KW"/>
</dbReference>
<gene>
    <name evidence="12" type="ORF">EWM62_02675</name>
</gene>
<evidence type="ECO:0000256" key="1">
    <source>
        <dbReference type="ARBA" id="ARBA00004383"/>
    </source>
</evidence>
<comment type="similarity">
    <text evidence="2">Belongs to the TonB family.</text>
</comment>
<feature type="chain" id="PRO_5020764423" evidence="10">
    <location>
        <begin position="19"/>
        <end position="146"/>
    </location>
</feature>
<dbReference type="InterPro" id="IPR006260">
    <property type="entry name" value="TonB/TolA_C"/>
</dbReference>
<evidence type="ECO:0000256" key="6">
    <source>
        <dbReference type="ARBA" id="ARBA00022692"/>
    </source>
</evidence>
<sequence>MRSLLILTALCFSIAVKAQTADTTIKNVKLIAADSLEKKMKQPGAFTDFEHPPQFPGGHQEFAKYLMANLRYPAESYSKRIQGRVILSMIVEKDGTVDEVKIVKGVADDIDREAIRVLSNSPKWLPGVQKGQPVRVRYAVPLNFAL</sequence>
<dbReference type="Proteomes" id="UP000293331">
    <property type="component" value="Unassembled WGS sequence"/>
</dbReference>
<evidence type="ECO:0000256" key="3">
    <source>
        <dbReference type="ARBA" id="ARBA00022448"/>
    </source>
</evidence>
<dbReference type="InterPro" id="IPR051045">
    <property type="entry name" value="TonB-dependent_transducer"/>
</dbReference>
<accession>A0A4Q5LSK0</accession>
<evidence type="ECO:0000259" key="11">
    <source>
        <dbReference type="PROSITE" id="PS52015"/>
    </source>
</evidence>
<dbReference type="GO" id="GO:0098797">
    <property type="term" value="C:plasma membrane protein complex"/>
    <property type="evidence" value="ECO:0007669"/>
    <property type="project" value="TreeGrafter"/>
</dbReference>
<evidence type="ECO:0000313" key="13">
    <source>
        <dbReference type="Proteomes" id="UP000293331"/>
    </source>
</evidence>
<dbReference type="EMBL" id="SEWG01000001">
    <property type="protein sequence ID" value="RYU92359.1"/>
    <property type="molecule type" value="Genomic_DNA"/>
</dbReference>
<evidence type="ECO:0000256" key="2">
    <source>
        <dbReference type="ARBA" id="ARBA00006555"/>
    </source>
</evidence>
<dbReference type="OrthoDB" id="649093at2"/>
<dbReference type="SUPFAM" id="SSF74653">
    <property type="entry name" value="TolA/TonB C-terminal domain"/>
    <property type="match status" value="1"/>
</dbReference>
<keyword evidence="3" id="KW-0813">Transport</keyword>
<keyword evidence="8" id="KW-1133">Transmembrane helix</keyword>
<dbReference type="NCBIfam" id="TIGR01352">
    <property type="entry name" value="tonB_Cterm"/>
    <property type="match status" value="1"/>
</dbReference>
<keyword evidence="6" id="KW-0812">Transmembrane</keyword>
<evidence type="ECO:0000256" key="9">
    <source>
        <dbReference type="ARBA" id="ARBA00023136"/>
    </source>
</evidence>
<name>A0A4Q5LSK0_9SPHI</name>
<dbReference type="RefSeq" id="WP_129875086.1">
    <property type="nucleotide sequence ID" value="NZ_SEWG01000001.1"/>
</dbReference>
<protein>
    <submittedName>
        <fullName evidence="12">Energy transducer TonB</fullName>
    </submittedName>
</protein>
<keyword evidence="4" id="KW-1003">Cell membrane</keyword>
<feature type="domain" description="TonB C-terminal" evidence="11">
    <location>
        <begin position="57"/>
        <end position="146"/>
    </location>
</feature>
<dbReference type="InterPro" id="IPR037682">
    <property type="entry name" value="TonB_C"/>
</dbReference>
<comment type="caution">
    <text evidence="12">The sequence shown here is derived from an EMBL/GenBank/DDBJ whole genome shotgun (WGS) entry which is preliminary data.</text>
</comment>
<dbReference type="PROSITE" id="PS52015">
    <property type="entry name" value="TONB_CTD"/>
    <property type="match status" value="1"/>
</dbReference>
<keyword evidence="10" id="KW-0732">Signal</keyword>
<comment type="subcellular location">
    <subcellularLocation>
        <location evidence="1">Cell inner membrane</location>
        <topology evidence="1">Single-pass membrane protein</topology>
        <orientation evidence="1">Periplasmic side</orientation>
    </subcellularLocation>
</comment>
<reference evidence="12 13" key="1">
    <citation type="submission" date="2019-02" db="EMBL/GenBank/DDBJ databases">
        <title>Bacterial novel species Mucilaginibacter sp. 17JY9-4 isolated from soil.</title>
        <authorList>
            <person name="Jung H.-Y."/>
        </authorList>
    </citation>
    <scope>NUCLEOTIDE SEQUENCE [LARGE SCALE GENOMIC DNA]</scope>
    <source>
        <strain evidence="12 13">17JY9-4</strain>
    </source>
</reference>
<evidence type="ECO:0000256" key="5">
    <source>
        <dbReference type="ARBA" id="ARBA00022519"/>
    </source>
</evidence>
<keyword evidence="9" id="KW-0472">Membrane</keyword>
<evidence type="ECO:0000313" key="12">
    <source>
        <dbReference type="EMBL" id="RYU92359.1"/>
    </source>
</evidence>
<feature type="signal peptide" evidence="10">
    <location>
        <begin position="1"/>
        <end position="18"/>
    </location>
</feature>
<evidence type="ECO:0000256" key="7">
    <source>
        <dbReference type="ARBA" id="ARBA00022927"/>
    </source>
</evidence>
<dbReference type="GO" id="GO:0055085">
    <property type="term" value="P:transmembrane transport"/>
    <property type="evidence" value="ECO:0007669"/>
    <property type="project" value="InterPro"/>
</dbReference>
<dbReference type="PANTHER" id="PTHR33446">
    <property type="entry name" value="PROTEIN TONB-RELATED"/>
    <property type="match status" value="1"/>
</dbReference>
<keyword evidence="13" id="KW-1185">Reference proteome</keyword>
<dbReference type="PANTHER" id="PTHR33446:SF2">
    <property type="entry name" value="PROTEIN TONB"/>
    <property type="match status" value="1"/>
</dbReference>
<proteinExistence type="inferred from homology"/>
<evidence type="ECO:0000256" key="8">
    <source>
        <dbReference type="ARBA" id="ARBA00022989"/>
    </source>
</evidence>
<dbReference type="Pfam" id="PF03544">
    <property type="entry name" value="TonB_C"/>
    <property type="match status" value="1"/>
</dbReference>
<organism evidence="12 13">
    <name type="scientific">Mucilaginibacter terrigena</name>
    <dbReference type="NCBI Taxonomy" id="2492395"/>
    <lineage>
        <taxon>Bacteria</taxon>
        <taxon>Pseudomonadati</taxon>
        <taxon>Bacteroidota</taxon>
        <taxon>Sphingobacteriia</taxon>
        <taxon>Sphingobacteriales</taxon>
        <taxon>Sphingobacteriaceae</taxon>
        <taxon>Mucilaginibacter</taxon>
    </lineage>
</organism>
<evidence type="ECO:0000256" key="4">
    <source>
        <dbReference type="ARBA" id="ARBA00022475"/>
    </source>
</evidence>
<dbReference type="GO" id="GO:0031992">
    <property type="term" value="F:energy transducer activity"/>
    <property type="evidence" value="ECO:0007669"/>
    <property type="project" value="TreeGrafter"/>
</dbReference>
<keyword evidence="5" id="KW-0997">Cell inner membrane</keyword>
<dbReference type="Gene3D" id="3.30.1150.10">
    <property type="match status" value="1"/>
</dbReference>
<evidence type="ECO:0000256" key="10">
    <source>
        <dbReference type="SAM" id="SignalP"/>
    </source>
</evidence>
<keyword evidence="7" id="KW-0653">Protein transport</keyword>